<dbReference type="EMBL" id="CACVBM020000188">
    <property type="protein sequence ID" value="CAA7015585.1"/>
    <property type="molecule type" value="Genomic_DNA"/>
</dbReference>
<dbReference type="OrthoDB" id="10265891at2759"/>
<proteinExistence type="predicted"/>
<organism evidence="1 2">
    <name type="scientific">Microthlaspi erraticum</name>
    <dbReference type="NCBI Taxonomy" id="1685480"/>
    <lineage>
        <taxon>Eukaryota</taxon>
        <taxon>Viridiplantae</taxon>
        <taxon>Streptophyta</taxon>
        <taxon>Embryophyta</taxon>
        <taxon>Tracheophyta</taxon>
        <taxon>Spermatophyta</taxon>
        <taxon>Magnoliopsida</taxon>
        <taxon>eudicotyledons</taxon>
        <taxon>Gunneridae</taxon>
        <taxon>Pentapetalae</taxon>
        <taxon>rosids</taxon>
        <taxon>malvids</taxon>
        <taxon>Brassicales</taxon>
        <taxon>Brassicaceae</taxon>
        <taxon>Coluteocarpeae</taxon>
        <taxon>Microthlaspi</taxon>
    </lineage>
</organism>
<dbReference type="Proteomes" id="UP000467841">
    <property type="component" value="Unassembled WGS sequence"/>
</dbReference>
<evidence type="ECO:0000313" key="2">
    <source>
        <dbReference type="Proteomes" id="UP000467841"/>
    </source>
</evidence>
<sequence>MPLSVIRKGVLKNKRRSTSSNQESHNISTIEKLAPLGTDISGPELVAPVANAGGIGLLRCLDWERPYYLVIPVETA</sequence>
<evidence type="ECO:0000313" key="1">
    <source>
        <dbReference type="EMBL" id="CAA7015585.1"/>
    </source>
</evidence>
<comment type="caution">
    <text evidence="1">The sequence shown here is derived from an EMBL/GenBank/DDBJ whole genome shotgun (WGS) entry which is preliminary data.</text>
</comment>
<name>A0A6D2HPZ7_9BRAS</name>
<gene>
    <name evidence="1" type="ORF">MERR_LOCUS2820</name>
</gene>
<protein>
    <submittedName>
        <fullName evidence="1">Uncharacterized protein</fullName>
    </submittedName>
</protein>
<dbReference type="AlphaFoldDB" id="A0A6D2HPZ7"/>
<accession>A0A6D2HPZ7</accession>
<keyword evidence="2" id="KW-1185">Reference proteome</keyword>
<reference evidence="1" key="1">
    <citation type="submission" date="2020-01" db="EMBL/GenBank/DDBJ databases">
        <authorList>
            <person name="Mishra B."/>
        </authorList>
    </citation>
    <scope>NUCLEOTIDE SEQUENCE [LARGE SCALE GENOMIC DNA]</scope>
</reference>